<feature type="domain" description="Multidrug resistance protein MdtA-like barrel-sandwich hybrid" evidence="4">
    <location>
        <begin position="67"/>
        <end position="194"/>
    </location>
</feature>
<dbReference type="Gene3D" id="2.40.50.100">
    <property type="match status" value="2"/>
</dbReference>
<dbReference type="GO" id="GO:1990281">
    <property type="term" value="C:efflux pump complex"/>
    <property type="evidence" value="ECO:0007669"/>
    <property type="project" value="TreeGrafter"/>
</dbReference>
<dbReference type="GO" id="GO:0015562">
    <property type="term" value="F:efflux transmembrane transporter activity"/>
    <property type="evidence" value="ECO:0007669"/>
    <property type="project" value="TreeGrafter"/>
</dbReference>
<comment type="caution">
    <text evidence="7">The sequence shown here is derived from an EMBL/GenBank/DDBJ whole genome shotgun (WGS) entry which is preliminary data.</text>
</comment>
<feature type="domain" description="YknX-like C-terminal permuted SH3-like" evidence="6">
    <location>
        <begin position="281"/>
        <end position="346"/>
    </location>
</feature>
<gene>
    <name evidence="7" type="primary">mexA_1</name>
    <name evidence="7" type="ORF">DYBT9275_01343</name>
</gene>
<dbReference type="Pfam" id="PF25989">
    <property type="entry name" value="YknX_C"/>
    <property type="match status" value="1"/>
</dbReference>
<comment type="similarity">
    <text evidence="1">Belongs to the membrane fusion protein (MFP) (TC 8.A.1) family.</text>
</comment>
<evidence type="ECO:0000256" key="3">
    <source>
        <dbReference type="SAM" id="SignalP"/>
    </source>
</evidence>
<feature type="chain" id="PRO_5037793454" evidence="3">
    <location>
        <begin position="20"/>
        <end position="349"/>
    </location>
</feature>
<name>A0A916JDF9_9BACT</name>
<sequence>MKRAFIFIALLATIGLTAAKLLNNKEKTEAKVYRPDPDQRIGVKTATVEKRNLSQESGFLGSFSPNRQAQISPLAGGQLVRLLIQEGQYVQAGQLVAKLDDEQLHYQVEALQVTLEGYQNDLRRYEVLVKGDAVAAVNLERTALNIRATQAQIKQLNKQIQNTNVTAPFSGIITEKLVEKGSVVSIGTPIAEITDIAVLKLVVDVPEKSINHFHPGQSIAVKTDVYPDHNFAGKVSLISSKGDAAHNYPVEIMVQNSKNNPLRAGMYGSVTNSNQVKGEGLSVPRQAIIGSAKNPQLFVIENGKAILKDVSVGTTNNEYYEITKGLKEGDKVVTSGQINLQNGTAVLAQ</sequence>
<proteinExistence type="inferred from homology"/>
<evidence type="ECO:0000256" key="2">
    <source>
        <dbReference type="SAM" id="Coils"/>
    </source>
</evidence>
<evidence type="ECO:0000259" key="5">
    <source>
        <dbReference type="Pfam" id="PF25954"/>
    </source>
</evidence>
<dbReference type="Pfam" id="PF25954">
    <property type="entry name" value="Beta-barrel_RND_2"/>
    <property type="match status" value="1"/>
</dbReference>
<dbReference type="Gene3D" id="2.40.420.20">
    <property type="match status" value="1"/>
</dbReference>
<dbReference type="SUPFAM" id="SSF111369">
    <property type="entry name" value="HlyD-like secretion proteins"/>
    <property type="match status" value="1"/>
</dbReference>
<dbReference type="InterPro" id="IPR006143">
    <property type="entry name" value="RND_pump_MFP"/>
</dbReference>
<dbReference type="AlphaFoldDB" id="A0A916JDF9"/>
<accession>A0A916JDF9</accession>
<dbReference type="PANTHER" id="PTHR30469:SF15">
    <property type="entry name" value="HLYD FAMILY OF SECRETION PROTEINS"/>
    <property type="match status" value="1"/>
</dbReference>
<keyword evidence="3" id="KW-0732">Signal</keyword>
<keyword evidence="2" id="KW-0175">Coiled coil</keyword>
<dbReference type="InterPro" id="IPR058792">
    <property type="entry name" value="Beta-barrel_RND_2"/>
</dbReference>
<evidence type="ECO:0000313" key="7">
    <source>
        <dbReference type="EMBL" id="CAG4994202.1"/>
    </source>
</evidence>
<organism evidence="7 8">
    <name type="scientific">Dyadobacter helix</name>
    <dbReference type="NCBI Taxonomy" id="2822344"/>
    <lineage>
        <taxon>Bacteria</taxon>
        <taxon>Pseudomonadati</taxon>
        <taxon>Bacteroidota</taxon>
        <taxon>Cytophagia</taxon>
        <taxon>Cytophagales</taxon>
        <taxon>Spirosomataceae</taxon>
        <taxon>Dyadobacter</taxon>
    </lineage>
</organism>
<dbReference type="NCBIfam" id="TIGR01730">
    <property type="entry name" value="RND_mfp"/>
    <property type="match status" value="1"/>
</dbReference>
<feature type="signal peptide" evidence="3">
    <location>
        <begin position="1"/>
        <end position="19"/>
    </location>
</feature>
<feature type="domain" description="CusB-like beta-barrel" evidence="5">
    <location>
        <begin position="201"/>
        <end position="273"/>
    </location>
</feature>
<dbReference type="RefSeq" id="WP_215238004.1">
    <property type="nucleotide sequence ID" value="NZ_CAJRAF010000001.1"/>
</dbReference>
<evidence type="ECO:0000256" key="1">
    <source>
        <dbReference type="ARBA" id="ARBA00009477"/>
    </source>
</evidence>
<keyword evidence="8" id="KW-1185">Reference proteome</keyword>
<evidence type="ECO:0000259" key="6">
    <source>
        <dbReference type="Pfam" id="PF25989"/>
    </source>
</evidence>
<feature type="coiled-coil region" evidence="2">
    <location>
        <begin position="108"/>
        <end position="166"/>
    </location>
</feature>
<dbReference type="EMBL" id="CAJRAF010000001">
    <property type="protein sequence ID" value="CAG4994202.1"/>
    <property type="molecule type" value="Genomic_DNA"/>
</dbReference>
<dbReference type="InterPro" id="IPR058637">
    <property type="entry name" value="YknX-like_C"/>
</dbReference>
<dbReference type="Pfam" id="PF25917">
    <property type="entry name" value="BSH_RND"/>
    <property type="match status" value="1"/>
</dbReference>
<reference evidence="7" key="1">
    <citation type="submission" date="2021-04" db="EMBL/GenBank/DDBJ databases">
        <authorList>
            <person name="Rodrigo-Torres L."/>
            <person name="Arahal R. D."/>
            <person name="Lucena T."/>
        </authorList>
    </citation>
    <scope>NUCLEOTIDE SEQUENCE</scope>
    <source>
        <strain evidence="7">CECT 9275</strain>
    </source>
</reference>
<evidence type="ECO:0000259" key="4">
    <source>
        <dbReference type="Pfam" id="PF25917"/>
    </source>
</evidence>
<evidence type="ECO:0000313" key="8">
    <source>
        <dbReference type="Proteomes" id="UP000680038"/>
    </source>
</evidence>
<dbReference type="Gene3D" id="2.40.30.170">
    <property type="match status" value="1"/>
</dbReference>
<protein>
    <submittedName>
        <fullName evidence="7">Multidrug resistance protein MexA</fullName>
    </submittedName>
</protein>
<dbReference type="InterPro" id="IPR058625">
    <property type="entry name" value="MdtA-like_BSH"/>
</dbReference>
<dbReference type="Proteomes" id="UP000680038">
    <property type="component" value="Unassembled WGS sequence"/>
</dbReference>
<dbReference type="PANTHER" id="PTHR30469">
    <property type="entry name" value="MULTIDRUG RESISTANCE PROTEIN MDTA"/>
    <property type="match status" value="1"/>
</dbReference>